<protein>
    <recommendedName>
        <fullName evidence="3">LamG-like jellyroll fold domain-containing protein</fullName>
    </recommendedName>
</protein>
<proteinExistence type="predicted"/>
<sequence>NRWMHVCIVNEGAKIRLYLNGTLDSQRTTASAHRTAAQAPHPIFVGRPAHATPEASRPSTEGFQGAVAHLRLYTRALSPIHVRIICEPGPPPAEPRPDAMCHQLSATLCAAAAASTKLRGAISAAPWAQLWLSLLLGGSTIRLRTSAARMLALLAPHMDPAHL</sequence>
<comment type="caution">
    <text evidence="1">The sequence shown here is derived from an EMBL/GenBank/DDBJ whole genome shotgun (WGS) entry which is preliminary data.</text>
</comment>
<evidence type="ECO:0008006" key="3">
    <source>
        <dbReference type="Google" id="ProtNLM"/>
    </source>
</evidence>
<dbReference type="AlphaFoldDB" id="A0A835YRD4"/>
<dbReference type="OrthoDB" id="70521at2759"/>
<accession>A0A835YRD4</accession>
<dbReference type="Proteomes" id="UP000664859">
    <property type="component" value="Unassembled WGS sequence"/>
</dbReference>
<dbReference type="SUPFAM" id="SSF49899">
    <property type="entry name" value="Concanavalin A-like lectins/glucanases"/>
    <property type="match status" value="1"/>
</dbReference>
<evidence type="ECO:0000313" key="2">
    <source>
        <dbReference type="Proteomes" id="UP000664859"/>
    </source>
</evidence>
<evidence type="ECO:0000313" key="1">
    <source>
        <dbReference type="EMBL" id="KAG5175128.1"/>
    </source>
</evidence>
<dbReference type="InterPro" id="IPR013320">
    <property type="entry name" value="ConA-like_dom_sf"/>
</dbReference>
<organism evidence="1 2">
    <name type="scientific">Tribonema minus</name>
    <dbReference type="NCBI Taxonomy" id="303371"/>
    <lineage>
        <taxon>Eukaryota</taxon>
        <taxon>Sar</taxon>
        <taxon>Stramenopiles</taxon>
        <taxon>Ochrophyta</taxon>
        <taxon>PX clade</taxon>
        <taxon>Xanthophyceae</taxon>
        <taxon>Tribonematales</taxon>
        <taxon>Tribonemataceae</taxon>
        <taxon>Tribonema</taxon>
    </lineage>
</organism>
<dbReference type="Gene3D" id="2.60.120.200">
    <property type="match status" value="1"/>
</dbReference>
<dbReference type="Pfam" id="PF13385">
    <property type="entry name" value="Laminin_G_3"/>
    <property type="match status" value="1"/>
</dbReference>
<feature type="non-terminal residue" evidence="1">
    <location>
        <position position="1"/>
    </location>
</feature>
<dbReference type="EMBL" id="JAFCMP010000554">
    <property type="protein sequence ID" value="KAG5175128.1"/>
    <property type="molecule type" value="Genomic_DNA"/>
</dbReference>
<reference evidence="1" key="1">
    <citation type="submission" date="2021-02" db="EMBL/GenBank/DDBJ databases">
        <title>First Annotated Genome of the Yellow-green Alga Tribonema minus.</title>
        <authorList>
            <person name="Mahan K.M."/>
        </authorList>
    </citation>
    <scope>NUCLEOTIDE SEQUENCE</scope>
    <source>
        <strain evidence="1">UTEX B ZZ1240</strain>
    </source>
</reference>
<name>A0A835YRD4_9STRA</name>
<gene>
    <name evidence="1" type="ORF">JKP88DRAFT_145229</name>
</gene>
<feature type="non-terminal residue" evidence="1">
    <location>
        <position position="163"/>
    </location>
</feature>
<keyword evidence="2" id="KW-1185">Reference proteome</keyword>